<reference evidence="3" key="1">
    <citation type="journal article" date="2010" name="Science">
        <title>Signatures of adaptation to obligate biotrophy in the Hyaloperonospora arabidopsidis genome.</title>
        <authorList>
            <person name="Baxter L."/>
            <person name="Tripathy S."/>
            <person name="Ishaque N."/>
            <person name="Boot N."/>
            <person name="Cabral A."/>
            <person name="Kemen E."/>
            <person name="Thines M."/>
            <person name="Ah-Fong A."/>
            <person name="Anderson R."/>
            <person name="Badejoko W."/>
            <person name="Bittner-Eddy P."/>
            <person name="Boore J.L."/>
            <person name="Chibucos M.C."/>
            <person name="Coates M."/>
            <person name="Dehal P."/>
            <person name="Delehaunty K."/>
            <person name="Dong S."/>
            <person name="Downton P."/>
            <person name="Dumas B."/>
            <person name="Fabro G."/>
            <person name="Fronick C."/>
            <person name="Fuerstenberg S.I."/>
            <person name="Fulton L."/>
            <person name="Gaulin E."/>
            <person name="Govers F."/>
            <person name="Hughes L."/>
            <person name="Humphray S."/>
            <person name="Jiang R.H."/>
            <person name="Judelson H."/>
            <person name="Kamoun S."/>
            <person name="Kyung K."/>
            <person name="Meijer H."/>
            <person name="Minx P."/>
            <person name="Morris P."/>
            <person name="Nelson J."/>
            <person name="Phuntumart V."/>
            <person name="Qutob D."/>
            <person name="Rehmany A."/>
            <person name="Rougon-Cardoso A."/>
            <person name="Ryden P."/>
            <person name="Torto-Alalibo T."/>
            <person name="Studholme D."/>
            <person name="Wang Y."/>
            <person name="Win J."/>
            <person name="Wood J."/>
            <person name="Clifton S.W."/>
            <person name="Rogers J."/>
            <person name="Van den Ackerveken G."/>
            <person name="Jones J.D."/>
            <person name="McDowell J.M."/>
            <person name="Beynon J."/>
            <person name="Tyler B.M."/>
        </authorList>
    </citation>
    <scope>NUCLEOTIDE SEQUENCE [LARGE SCALE GENOMIC DNA]</scope>
    <source>
        <strain evidence="3">Emoy2</strain>
    </source>
</reference>
<protein>
    <submittedName>
        <fullName evidence="1">RxLR effector candidate protein</fullName>
    </submittedName>
</protein>
<dbReference type="STRING" id="559515.M4BPM8"/>
<reference evidence="2" key="3">
    <citation type="submission" date="2015-06" db="UniProtKB">
        <authorList>
            <consortium name="EnsemblProtists"/>
        </authorList>
    </citation>
    <scope>IDENTIFICATION</scope>
    <source>
        <strain evidence="2">Emoy2</strain>
    </source>
</reference>
<dbReference type="OMA" id="FANRKFT"/>
<dbReference type="InParanoid" id="M4BPM8"/>
<gene>
    <name evidence="1" type="primary">HaRxLL52</name>
</gene>
<dbReference type="EMBL" id="AB922357">
    <property type="protein sequence ID" value="BAP68933.1"/>
    <property type="molecule type" value="mRNA"/>
</dbReference>
<dbReference type="EMBL" id="JH598517">
    <property type="status" value="NOT_ANNOTATED_CDS"/>
    <property type="molecule type" value="Genomic_DNA"/>
</dbReference>
<dbReference type="Proteomes" id="UP000011713">
    <property type="component" value="Unassembled WGS sequence"/>
</dbReference>
<proteinExistence type="evidence at transcript level"/>
<dbReference type="AlphaFoldDB" id="M4BPM8"/>
<dbReference type="EnsemblProtists" id="HpaT808367">
    <property type="protein sequence ID" value="HpaP808367"/>
    <property type="gene ID" value="HpaG808367"/>
</dbReference>
<organism evidence="2 3">
    <name type="scientific">Hyaloperonospora arabidopsidis (strain Emoy2)</name>
    <name type="common">Downy mildew agent</name>
    <name type="synonym">Peronospora arabidopsidis</name>
    <dbReference type="NCBI Taxonomy" id="559515"/>
    <lineage>
        <taxon>Eukaryota</taxon>
        <taxon>Sar</taxon>
        <taxon>Stramenopiles</taxon>
        <taxon>Oomycota</taxon>
        <taxon>Peronosporomycetes</taxon>
        <taxon>Peronosporales</taxon>
        <taxon>Peronosporaceae</taxon>
        <taxon>Hyaloperonospora</taxon>
    </lineage>
</organism>
<dbReference type="VEuPathDB" id="FungiDB:HpaG808367"/>
<keyword evidence="3" id="KW-1185">Reference proteome</keyword>
<evidence type="ECO:0000313" key="3">
    <source>
        <dbReference type="Proteomes" id="UP000011713"/>
    </source>
</evidence>
<sequence>MRYTARYNPKNWKRQFSLLKMFLTSRFGVEAVMGALVQAREINFSMKGVNKLEKHVLKSLLAGGKSADDVFKLLKLGELESIEFFDEQVEILENFIKLFNKKKSQRVGLFTVMKSGFGNEAKLAWAIGRATGYEYRSKKALVLETILLEEWRTMNLMPEGVMRRLAMTENVQDMTGPKLQVFVKYLAMFMGKDAAHEVSVLEMFTALFEAVVSAVKKARTVDLPNAYVNELEPQLLETWLAAGKSVDDVFKVLKVGESDSINFFDQQVRLLEKYIKIYNKKKVLRVDLLTVMTSGFGSEDKLVSMLAQETCYLRNGNLRICRQIMSRAGHERPKR</sequence>
<reference evidence="1" key="2">
    <citation type="journal article" date="2014" name="PLoS Pathog.">
        <title>Expression profiling during arabidopsis/downy mildew interaction reveals a highly-expressed effector that attenuates responses to salicylic acid.</title>
        <authorList>
            <person name="Asai S."/>
            <person name="Rallapalli G."/>
            <person name="Piquerez S.J.M."/>
            <person name="Caillaud M.C."/>
            <person name="Furzer O.J."/>
            <person name="Ishaque N."/>
            <person name="Wirthmueller L."/>
            <person name="Fabro G."/>
            <person name="Shirasu K."/>
            <person name="Jones J.D.G."/>
        </authorList>
    </citation>
    <scope>NUCLEOTIDE SEQUENCE</scope>
    <source>
        <strain evidence="1">Emoy2</strain>
    </source>
</reference>
<name>M4BPM8_HYAAE</name>
<dbReference type="HOGENOM" id="CLU_830164_0_0_1"/>
<evidence type="ECO:0000313" key="2">
    <source>
        <dbReference type="EnsemblProtists" id="HpaP808367"/>
    </source>
</evidence>
<accession>M4BPM8</accession>
<dbReference type="eggNOG" id="ENOG502SUFB">
    <property type="taxonomic scope" value="Eukaryota"/>
</dbReference>
<evidence type="ECO:0000313" key="1">
    <source>
        <dbReference type="EMBL" id="BAP68933.1"/>
    </source>
</evidence>